<dbReference type="Proteomes" id="UP001241472">
    <property type="component" value="Unassembled WGS sequence"/>
</dbReference>
<gene>
    <name evidence="1" type="ORF">J2T09_004453</name>
</gene>
<name>A0ABT9PZ13_9HYPH</name>
<comment type="caution">
    <text evidence="1">The sequence shown here is derived from an EMBL/GenBank/DDBJ whole genome shotgun (WGS) entry which is preliminary data.</text>
</comment>
<keyword evidence="2" id="KW-1185">Reference proteome</keyword>
<evidence type="ECO:0000313" key="2">
    <source>
        <dbReference type="Proteomes" id="UP001241472"/>
    </source>
</evidence>
<protein>
    <recommendedName>
        <fullName evidence="3">PemK-like protein</fullName>
    </recommendedName>
</protein>
<proteinExistence type="predicted"/>
<organism evidence="1 2">
    <name type="scientific">Neorhizobium huautlense</name>
    <dbReference type="NCBI Taxonomy" id="67774"/>
    <lineage>
        <taxon>Bacteria</taxon>
        <taxon>Pseudomonadati</taxon>
        <taxon>Pseudomonadota</taxon>
        <taxon>Alphaproteobacteria</taxon>
        <taxon>Hyphomicrobiales</taxon>
        <taxon>Rhizobiaceae</taxon>
        <taxon>Rhizobium/Agrobacterium group</taxon>
        <taxon>Neorhizobium</taxon>
    </lineage>
</organism>
<evidence type="ECO:0000313" key="1">
    <source>
        <dbReference type="EMBL" id="MDP9839677.1"/>
    </source>
</evidence>
<evidence type="ECO:0008006" key="3">
    <source>
        <dbReference type="Google" id="ProtNLM"/>
    </source>
</evidence>
<accession>A0ABT9PZ13</accession>
<dbReference type="RefSeq" id="WP_306838555.1">
    <property type="nucleotide sequence ID" value="NZ_JAUSRF010000018.1"/>
</dbReference>
<reference evidence="1 2" key="1">
    <citation type="submission" date="2023-07" db="EMBL/GenBank/DDBJ databases">
        <title>Sorghum-associated microbial communities from plants grown in Nebraska, USA.</title>
        <authorList>
            <person name="Schachtman D."/>
        </authorList>
    </citation>
    <scope>NUCLEOTIDE SEQUENCE [LARGE SCALE GENOMIC DNA]</scope>
    <source>
        <strain evidence="1 2">DS1307</strain>
    </source>
</reference>
<sequence>MTSPFDEGQIVRYEYLWNWQAKAGRTNGEKSRPCCLALSIRNPKQNLTHMILLPISGTPPRPEQEAIAIPMLELKRAGLSTFKEGWITVSEYNYDILERSFVFDQNQMPMGKFSNSFTRQILQRLRPYIAASLGRVDRMK</sequence>
<dbReference type="EMBL" id="JAUSRF010000018">
    <property type="protein sequence ID" value="MDP9839677.1"/>
    <property type="molecule type" value="Genomic_DNA"/>
</dbReference>